<dbReference type="EMBL" id="VSSQ01111924">
    <property type="protein sequence ID" value="MPN49043.1"/>
    <property type="molecule type" value="Genomic_DNA"/>
</dbReference>
<proteinExistence type="predicted"/>
<comment type="caution">
    <text evidence="1">The sequence shown here is derived from an EMBL/GenBank/DDBJ whole genome shotgun (WGS) entry which is preliminary data.</text>
</comment>
<organism evidence="1">
    <name type="scientific">bioreactor metagenome</name>
    <dbReference type="NCBI Taxonomy" id="1076179"/>
    <lineage>
        <taxon>unclassified sequences</taxon>
        <taxon>metagenomes</taxon>
        <taxon>ecological metagenomes</taxon>
    </lineage>
</organism>
<evidence type="ECO:0000313" key="1">
    <source>
        <dbReference type="EMBL" id="MPN49043.1"/>
    </source>
</evidence>
<sequence>MIVTFPREITPVSAQGGTVEGQTVSFPAVAKLAPKQAVTYTIKAKGANPGDARTKFTLTSAELKAPVIAEESTTVY</sequence>
<accession>A0A645IP72</accession>
<dbReference type="AlphaFoldDB" id="A0A645IP72"/>
<name>A0A645IP72_9ZZZZ</name>
<protein>
    <submittedName>
        <fullName evidence="1">Large cysteine-rich periplasmic protein omcB</fullName>
    </submittedName>
</protein>
<gene>
    <name evidence="1" type="primary">omcB</name>
    <name evidence="1" type="ORF">SDC9_196656</name>
</gene>
<reference evidence="1" key="1">
    <citation type="submission" date="2019-08" db="EMBL/GenBank/DDBJ databases">
        <authorList>
            <person name="Kucharzyk K."/>
            <person name="Murdoch R.W."/>
            <person name="Higgins S."/>
            <person name="Loffler F."/>
        </authorList>
    </citation>
    <scope>NUCLEOTIDE SEQUENCE</scope>
</reference>